<sequence length="137" mass="16500">MRKSRIVATFDTDIQNVWSIVTNNKDYKWRSDLSNIEITDDKHFTEYTKNGYATDFTIQVKEEYRRYEFDMKNKNMTGHWTGLFSETENGGTKIDFIEEIHIKNPILSMLSYIFMNLKKMQETYVEDLRKKCLELRK</sequence>
<evidence type="ECO:0000313" key="1">
    <source>
        <dbReference type="EMBL" id="QHI71741.1"/>
    </source>
</evidence>
<proteinExistence type="predicted"/>
<accession>A0A6P1MD33</accession>
<dbReference type="SUPFAM" id="SSF55961">
    <property type="entry name" value="Bet v1-like"/>
    <property type="match status" value="1"/>
</dbReference>
<dbReference type="EMBL" id="CP047591">
    <property type="protein sequence ID" value="QHI71741.1"/>
    <property type="molecule type" value="Genomic_DNA"/>
</dbReference>
<dbReference type="RefSeq" id="WP_162361515.1">
    <property type="nucleotide sequence ID" value="NZ_CP047591.1"/>
</dbReference>
<organism evidence="1 2">
    <name type="scientific">Aminipila terrae</name>
    <dbReference type="NCBI Taxonomy" id="2697030"/>
    <lineage>
        <taxon>Bacteria</taxon>
        <taxon>Bacillati</taxon>
        <taxon>Bacillota</taxon>
        <taxon>Clostridia</taxon>
        <taxon>Peptostreptococcales</taxon>
        <taxon>Anaerovoracaceae</taxon>
        <taxon>Aminipila</taxon>
    </lineage>
</organism>
<evidence type="ECO:0008006" key="3">
    <source>
        <dbReference type="Google" id="ProtNLM"/>
    </source>
</evidence>
<keyword evidence="2" id="KW-1185">Reference proteome</keyword>
<name>A0A6P1MD33_9FIRM</name>
<gene>
    <name evidence="1" type="ORF">Ami3637_04485</name>
</gene>
<protein>
    <recommendedName>
        <fullName evidence="3">Polyketide cyclase</fullName>
    </recommendedName>
</protein>
<evidence type="ECO:0000313" key="2">
    <source>
        <dbReference type="Proteomes" id="UP000463883"/>
    </source>
</evidence>
<reference evidence="1 2" key="1">
    <citation type="submission" date="2020-01" db="EMBL/GenBank/DDBJ databases">
        <title>Genomic analysis of Aminipila sp. CBA3637.</title>
        <authorList>
            <person name="Kim Y.B."/>
            <person name="Roh S.W."/>
        </authorList>
    </citation>
    <scope>NUCLEOTIDE SEQUENCE [LARGE SCALE GENOMIC DNA]</scope>
    <source>
        <strain evidence="1 2">CBA3637</strain>
    </source>
</reference>
<dbReference type="AlphaFoldDB" id="A0A6P1MD33"/>
<dbReference type="Proteomes" id="UP000463883">
    <property type="component" value="Chromosome"/>
</dbReference>
<dbReference type="KEGG" id="amic:Ami3637_04485"/>